<dbReference type="Pfam" id="PF04081">
    <property type="entry name" value="DNA_pol_delta_4"/>
    <property type="match status" value="1"/>
</dbReference>
<evidence type="ECO:0000313" key="3">
    <source>
        <dbReference type="Proteomes" id="UP000092666"/>
    </source>
</evidence>
<dbReference type="GO" id="GO:0043625">
    <property type="term" value="C:delta DNA polymerase complex"/>
    <property type="evidence" value="ECO:0007669"/>
    <property type="project" value="TreeGrafter"/>
</dbReference>
<protein>
    <recommendedName>
        <fullName evidence="4">DNA polymerase delta subunit 4</fullName>
    </recommendedName>
</protein>
<feature type="region of interest" description="Disordered" evidence="1">
    <location>
        <begin position="1"/>
        <end position="141"/>
    </location>
</feature>
<dbReference type="EMBL" id="KV700124">
    <property type="protein sequence ID" value="OCF34610.1"/>
    <property type="molecule type" value="Genomic_DNA"/>
</dbReference>
<dbReference type="GO" id="GO:0006261">
    <property type="term" value="P:DNA-templated DNA replication"/>
    <property type="evidence" value="ECO:0007669"/>
    <property type="project" value="TreeGrafter"/>
</dbReference>
<dbReference type="PANTHER" id="PTHR14303:SF0">
    <property type="entry name" value="DNA POLYMERASE DELTA SUBUNIT 4"/>
    <property type="match status" value="1"/>
</dbReference>
<dbReference type="OrthoDB" id="337486at2759"/>
<dbReference type="InterPro" id="IPR007218">
    <property type="entry name" value="DNA_pol_delta_4"/>
</dbReference>
<dbReference type="STRING" id="1296120.A0A1B9GU90"/>
<dbReference type="AlphaFoldDB" id="A0A1B9GU90"/>
<organism evidence="2 3">
    <name type="scientific">Kwoniella heveanensis BCC8398</name>
    <dbReference type="NCBI Taxonomy" id="1296120"/>
    <lineage>
        <taxon>Eukaryota</taxon>
        <taxon>Fungi</taxon>
        <taxon>Dikarya</taxon>
        <taxon>Basidiomycota</taxon>
        <taxon>Agaricomycotina</taxon>
        <taxon>Tremellomycetes</taxon>
        <taxon>Tremellales</taxon>
        <taxon>Cryptococcaceae</taxon>
        <taxon>Kwoniella</taxon>
    </lineage>
</organism>
<feature type="compositionally biased region" description="Gly residues" evidence="1">
    <location>
        <begin position="116"/>
        <end position="130"/>
    </location>
</feature>
<keyword evidence="3" id="KW-1185">Reference proteome</keyword>
<dbReference type="GO" id="GO:0003887">
    <property type="term" value="F:DNA-directed DNA polymerase activity"/>
    <property type="evidence" value="ECO:0007669"/>
    <property type="project" value="TreeGrafter"/>
</dbReference>
<feature type="compositionally biased region" description="Low complexity" evidence="1">
    <location>
        <begin position="46"/>
        <end position="65"/>
    </location>
</feature>
<dbReference type="Proteomes" id="UP000092666">
    <property type="component" value="Unassembled WGS sequence"/>
</dbReference>
<evidence type="ECO:0000256" key="1">
    <source>
        <dbReference type="SAM" id="MobiDB-lite"/>
    </source>
</evidence>
<feature type="compositionally biased region" description="Polar residues" evidence="1">
    <location>
        <begin position="34"/>
        <end position="45"/>
    </location>
</feature>
<dbReference type="PANTHER" id="PTHR14303">
    <property type="entry name" value="DNA POLYMERASE DELTA SUBUNIT 4"/>
    <property type="match status" value="1"/>
</dbReference>
<evidence type="ECO:0000313" key="2">
    <source>
        <dbReference type="EMBL" id="OCF34610.1"/>
    </source>
</evidence>
<feature type="compositionally biased region" description="Low complexity" evidence="1">
    <location>
        <begin position="105"/>
        <end position="115"/>
    </location>
</feature>
<evidence type="ECO:0008006" key="4">
    <source>
        <dbReference type="Google" id="ProtNLM"/>
    </source>
</evidence>
<reference evidence="3" key="2">
    <citation type="submission" date="2013-12" db="EMBL/GenBank/DDBJ databases">
        <title>Evolution of pathogenesis and genome organization in the Tremellales.</title>
        <authorList>
            <person name="Cuomo C."/>
            <person name="Litvintseva A."/>
            <person name="Heitman J."/>
            <person name="Chen Y."/>
            <person name="Sun S."/>
            <person name="Springer D."/>
            <person name="Dromer F."/>
            <person name="Young S."/>
            <person name="Zeng Q."/>
            <person name="Chapman S."/>
            <person name="Gujja S."/>
            <person name="Saif S."/>
            <person name="Birren B."/>
        </authorList>
    </citation>
    <scope>NUCLEOTIDE SEQUENCE [LARGE SCALE GENOMIC DNA]</scope>
    <source>
        <strain evidence="3">BCC8398</strain>
    </source>
</reference>
<gene>
    <name evidence="2" type="ORF">I316_03651</name>
</gene>
<name>A0A1B9GU90_9TREE</name>
<sequence length="235" mass="24931">MSPRTRKSGAVTSGSGAAGGAGTTSRAKRAAGLSQPTLSFQSQRPSSLAGKTKSKSKSAVSTTPSLSEIEVEDRKQDAASVPSPSIQPSDEEVKEIEQLPKQPKGASTAALVEAGAGAGSGSGSGSGSGKPGQKRRQLDVKSKEWKGLVKSYKEAMGGMQPIHAGPDTHNDIHHILRVFDMTSSYGPCVGITRLQRWERAKKWGLNPPEEIRSILTTEQGQDDVRYRENVLHGWV</sequence>
<dbReference type="GO" id="GO:0000731">
    <property type="term" value="P:DNA synthesis involved in DNA repair"/>
    <property type="evidence" value="ECO:0007669"/>
    <property type="project" value="InterPro"/>
</dbReference>
<accession>A0A1B9GU90</accession>
<proteinExistence type="predicted"/>
<reference evidence="2 3" key="1">
    <citation type="submission" date="2013-07" db="EMBL/GenBank/DDBJ databases">
        <title>The Genome Sequence of Cryptococcus heveanensis BCC8398.</title>
        <authorList>
            <consortium name="The Broad Institute Genome Sequencing Platform"/>
            <person name="Cuomo C."/>
            <person name="Litvintseva A."/>
            <person name="Chen Y."/>
            <person name="Heitman J."/>
            <person name="Sun S."/>
            <person name="Springer D."/>
            <person name="Dromer F."/>
            <person name="Young S.K."/>
            <person name="Zeng Q."/>
            <person name="Gargeya S."/>
            <person name="Fitzgerald M."/>
            <person name="Abouelleil A."/>
            <person name="Alvarado L."/>
            <person name="Berlin A.M."/>
            <person name="Chapman S.B."/>
            <person name="Dewar J."/>
            <person name="Goldberg J."/>
            <person name="Griggs A."/>
            <person name="Gujja S."/>
            <person name="Hansen M."/>
            <person name="Howarth C."/>
            <person name="Imamovic A."/>
            <person name="Larimer J."/>
            <person name="McCowan C."/>
            <person name="Murphy C."/>
            <person name="Pearson M."/>
            <person name="Priest M."/>
            <person name="Roberts A."/>
            <person name="Saif S."/>
            <person name="Shea T."/>
            <person name="Sykes S."/>
            <person name="Wortman J."/>
            <person name="Nusbaum C."/>
            <person name="Birren B."/>
        </authorList>
    </citation>
    <scope>NUCLEOTIDE SEQUENCE [LARGE SCALE GENOMIC DNA]</scope>
    <source>
        <strain evidence="2 3">BCC8398</strain>
    </source>
</reference>